<dbReference type="PANTHER" id="PTHR14140:SF27">
    <property type="entry name" value="OS04G0289800 PROTEIN"/>
    <property type="match status" value="1"/>
</dbReference>
<dbReference type="SMART" id="SM00466">
    <property type="entry name" value="SRA"/>
    <property type="match status" value="1"/>
</dbReference>
<comment type="subcellular location">
    <subcellularLocation>
        <location evidence="2">Nucleus</location>
    </subcellularLocation>
</comment>
<protein>
    <submittedName>
        <fullName evidence="5">YDG domain-containing protein</fullName>
    </submittedName>
</protein>
<evidence type="ECO:0000259" key="3">
    <source>
        <dbReference type="PROSITE" id="PS51015"/>
    </source>
</evidence>
<proteinExistence type="predicted"/>
<dbReference type="GO" id="GO:0044027">
    <property type="term" value="P:negative regulation of gene expression via chromosomal CpG island methylation"/>
    <property type="evidence" value="ECO:0007669"/>
    <property type="project" value="TreeGrafter"/>
</dbReference>
<dbReference type="InterPro" id="IPR003105">
    <property type="entry name" value="SRA_YDG"/>
</dbReference>
<sequence>MESAYSVCLSGGYEDDVDFGTMFTYTGEGGRDLRGTKTTPKNLRTAPQSRDQILSKGNAALVKSIETKNPVRVVRGYKLNNKYAPETGYRYDGLYTVEKSWQANGLSGFKVFRFAFKRVDGQVDLPQI</sequence>
<name>A0A915JUQ6_ROMCU</name>
<dbReference type="Pfam" id="PF02182">
    <property type="entry name" value="SAD_SRA"/>
    <property type="match status" value="1"/>
</dbReference>
<dbReference type="WBParaSite" id="nRc.2.0.1.t30100-RA">
    <property type="protein sequence ID" value="nRc.2.0.1.t30100-RA"/>
    <property type="gene ID" value="nRc.2.0.1.g30100"/>
</dbReference>
<dbReference type="Gene3D" id="2.30.280.10">
    <property type="entry name" value="SRA-YDG"/>
    <property type="match status" value="1"/>
</dbReference>
<dbReference type="GO" id="GO:0061630">
    <property type="term" value="F:ubiquitin protein ligase activity"/>
    <property type="evidence" value="ECO:0007669"/>
    <property type="project" value="TreeGrafter"/>
</dbReference>
<reference evidence="5" key="1">
    <citation type="submission" date="2022-11" db="UniProtKB">
        <authorList>
            <consortium name="WormBaseParasite"/>
        </authorList>
    </citation>
    <scope>IDENTIFICATION</scope>
</reference>
<dbReference type="Proteomes" id="UP000887565">
    <property type="component" value="Unplaced"/>
</dbReference>
<evidence type="ECO:0000256" key="1">
    <source>
        <dbReference type="ARBA" id="ARBA00023242"/>
    </source>
</evidence>
<evidence type="ECO:0000313" key="4">
    <source>
        <dbReference type="Proteomes" id="UP000887565"/>
    </source>
</evidence>
<dbReference type="PROSITE" id="PS51015">
    <property type="entry name" value="YDG"/>
    <property type="match status" value="1"/>
</dbReference>
<dbReference type="InterPro" id="IPR015947">
    <property type="entry name" value="PUA-like_sf"/>
</dbReference>
<organism evidence="4 5">
    <name type="scientific">Romanomermis culicivorax</name>
    <name type="common">Nematode worm</name>
    <dbReference type="NCBI Taxonomy" id="13658"/>
    <lineage>
        <taxon>Eukaryota</taxon>
        <taxon>Metazoa</taxon>
        <taxon>Ecdysozoa</taxon>
        <taxon>Nematoda</taxon>
        <taxon>Enoplea</taxon>
        <taxon>Dorylaimia</taxon>
        <taxon>Mermithida</taxon>
        <taxon>Mermithoidea</taxon>
        <taxon>Mermithidae</taxon>
        <taxon>Romanomermis</taxon>
    </lineage>
</organism>
<dbReference type="SUPFAM" id="SSF88697">
    <property type="entry name" value="PUA domain-like"/>
    <property type="match status" value="1"/>
</dbReference>
<keyword evidence="1 2" id="KW-0539">Nucleus</keyword>
<evidence type="ECO:0000313" key="5">
    <source>
        <dbReference type="WBParaSite" id="nRc.2.0.1.t30100-RA"/>
    </source>
</evidence>
<dbReference type="InterPro" id="IPR045134">
    <property type="entry name" value="UHRF1/2-like"/>
</dbReference>
<dbReference type="OMA" id="GNTILYT"/>
<dbReference type="GO" id="GO:0016567">
    <property type="term" value="P:protein ubiquitination"/>
    <property type="evidence" value="ECO:0007669"/>
    <property type="project" value="TreeGrafter"/>
</dbReference>
<dbReference type="InterPro" id="IPR036987">
    <property type="entry name" value="SRA-YDG_sf"/>
</dbReference>
<accession>A0A915JUQ6</accession>
<evidence type="ECO:0000256" key="2">
    <source>
        <dbReference type="PROSITE-ProRule" id="PRU00358"/>
    </source>
</evidence>
<dbReference type="GO" id="GO:0005634">
    <property type="term" value="C:nucleus"/>
    <property type="evidence" value="ECO:0007669"/>
    <property type="project" value="UniProtKB-SubCell"/>
</dbReference>
<keyword evidence="4" id="KW-1185">Reference proteome</keyword>
<feature type="domain" description="YDG" evidence="3">
    <location>
        <begin position="1"/>
        <end position="118"/>
    </location>
</feature>
<dbReference type="PANTHER" id="PTHR14140">
    <property type="entry name" value="E3 UBIQUITIN-PROTEIN LIGASE UHRF-RELATED"/>
    <property type="match status" value="1"/>
</dbReference>
<dbReference type="AlphaFoldDB" id="A0A915JUQ6"/>